<accession>A0A7X2H372</accession>
<dbReference type="EMBL" id="WJXB01000002">
    <property type="protein sequence ID" value="MRN52685.1"/>
    <property type="molecule type" value="Genomic_DNA"/>
</dbReference>
<sequence length="59" mass="6610">MADHIQDEAQIRNKQNKDGDSLAEQKKMENGVDIEPEADAWMAKPADTAHPDPLPKNQK</sequence>
<evidence type="ECO:0000313" key="3">
    <source>
        <dbReference type="Proteomes" id="UP000463051"/>
    </source>
</evidence>
<feature type="compositionally biased region" description="Basic and acidic residues" evidence="1">
    <location>
        <begin position="1"/>
        <end position="30"/>
    </location>
</feature>
<dbReference type="AlphaFoldDB" id="A0A7X2H372"/>
<comment type="caution">
    <text evidence="2">The sequence shown here is derived from an EMBL/GenBank/DDBJ whole genome shotgun (WGS) entry which is preliminary data.</text>
</comment>
<keyword evidence="3" id="KW-1185">Reference proteome</keyword>
<dbReference type="Proteomes" id="UP000463051">
    <property type="component" value="Unassembled WGS sequence"/>
</dbReference>
<gene>
    <name evidence="2" type="ORF">GJB61_06695</name>
</gene>
<feature type="region of interest" description="Disordered" evidence="1">
    <location>
        <begin position="1"/>
        <end position="59"/>
    </location>
</feature>
<dbReference type="RefSeq" id="WP_154117681.1">
    <property type="nucleotide sequence ID" value="NZ_WJXB01000002.1"/>
</dbReference>
<organism evidence="2 3">
    <name type="scientific">Paenibacillus monticola</name>
    <dbReference type="NCBI Taxonomy" id="2666075"/>
    <lineage>
        <taxon>Bacteria</taxon>
        <taxon>Bacillati</taxon>
        <taxon>Bacillota</taxon>
        <taxon>Bacilli</taxon>
        <taxon>Bacillales</taxon>
        <taxon>Paenibacillaceae</taxon>
        <taxon>Paenibacillus</taxon>
    </lineage>
</organism>
<protein>
    <submittedName>
        <fullName evidence="2">Uncharacterized protein</fullName>
    </submittedName>
</protein>
<evidence type="ECO:0000256" key="1">
    <source>
        <dbReference type="SAM" id="MobiDB-lite"/>
    </source>
</evidence>
<reference evidence="2 3" key="1">
    <citation type="submission" date="2019-11" db="EMBL/GenBank/DDBJ databases">
        <title>Paenibacillus monticola sp. nov., a novel PGPR strain isolated from mountain sample in China.</title>
        <authorList>
            <person name="Zhao Q."/>
            <person name="Li H.-P."/>
            <person name="Zhang J.-L."/>
        </authorList>
    </citation>
    <scope>NUCLEOTIDE SEQUENCE [LARGE SCALE GENOMIC DNA]</scope>
    <source>
        <strain evidence="2 3">LC-T2</strain>
    </source>
</reference>
<name>A0A7X2H372_9BACL</name>
<proteinExistence type="predicted"/>
<evidence type="ECO:0000313" key="2">
    <source>
        <dbReference type="EMBL" id="MRN52685.1"/>
    </source>
</evidence>